<keyword evidence="3" id="KW-1185">Reference proteome</keyword>
<dbReference type="InterPro" id="IPR006626">
    <property type="entry name" value="PbH1"/>
</dbReference>
<sequence length="555" mass="60971">MASYKTPNIGLNKWAETDYFKRVEVNENFDKIDDQFSKVDDKIGILFKNSMNSSKVFNIADYKRLATEVVDNPRINRAIEDAKAAGGGLVFLPPEYHETNGSILIENAQNIIFMGSGYRSQINVKAHPIQVIIVNNSQNIMIKDLQVSLGLTGQTRNDADVGIYITGNSDNVIIDCVWGNKKGIMIRGATNVKITKCFILNSLADGIHITGATSNVLVEGNTCIGTGDDGIACLSYKSDSTRVSRVRIANNYVRDSGARGISNIGSEKITIIGNHIDRTQAAGIIVAQEPTYNTYGPIDTLIESNIVERYSLSIPHAGIFISGVHSEHVDTNENGRGTIIKGNIIDGKNAGNNPGCRAIAVDDSDDVHIEGNKGYDIITNKPAIAVGQYVNTSNTRRLKRITVISNEIYGGSQPEFTNIDELTITNNRFYKITGYAGREVLISNCRYANIDQNRVTKTDDTKGTIEANNLYESIYGYQLSNTKFTGTDINPWDGGYEWNNKIMESQGLTIPTGIPVAYNRIGAIGTMIYDSTNDILYVRDSQNNWKGVQLTLNKS</sequence>
<dbReference type="SMART" id="SM00710">
    <property type="entry name" value="PbH1"/>
    <property type="match status" value="10"/>
</dbReference>
<dbReference type="SUPFAM" id="SSF51126">
    <property type="entry name" value="Pectin lyase-like"/>
    <property type="match status" value="2"/>
</dbReference>
<dbReference type="InterPro" id="IPR039448">
    <property type="entry name" value="Beta_helix"/>
</dbReference>
<evidence type="ECO:0000313" key="2">
    <source>
        <dbReference type="EMBL" id="MEB3750057.1"/>
    </source>
</evidence>
<dbReference type="InterPro" id="IPR011050">
    <property type="entry name" value="Pectin_lyase_fold/virulence"/>
</dbReference>
<reference evidence="2 3" key="1">
    <citation type="journal article" date="2014" name="Genome Announc.">
        <title>Draft Genome Sequence of Geobacillus icigianus Strain G1w1T Isolated from Hot Springs in the Valley of Geysers, Kamchatka (Russian Federation).</title>
        <authorList>
            <person name="Bryanskaya A.V."/>
            <person name="Rozanov A.S."/>
            <person name="Logacheva M.D."/>
            <person name="Kotenko A.V."/>
            <person name="Peltek S.E."/>
        </authorList>
    </citation>
    <scope>NUCLEOTIDE SEQUENCE [LARGE SCALE GENOMIC DNA]</scope>
    <source>
        <strain evidence="2 3">G1w1</strain>
    </source>
</reference>
<dbReference type="RefSeq" id="WP_324697818.1">
    <property type="nucleotide sequence ID" value="NZ_JPYA02000001.1"/>
</dbReference>
<proteinExistence type="predicted"/>
<dbReference type="InterPro" id="IPR012334">
    <property type="entry name" value="Pectin_lyas_fold"/>
</dbReference>
<dbReference type="Proteomes" id="UP000029267">
    <property type="component" value="Unassembled WGS sequence"/>
</dbReference>
<name>A0ABU6BDN5_9BACL</name>
<protein>
    <recommendedName>
        <fullName evidence="1">Right handed beta helix domain-containing protein</fullName>
    </recommendedName>
</protein>
<dbReference type="Gene3D" id="2.160.20.10">
    <property type="entry name" value="Single-stranded right-handed beta-helix, Pectin lyase-like"/>
    <property type="match status" value="1"/>
</dbReference>
<evidence type="ECO:0000259" key="1">
    <source>
        <dbReference type="Pfam" id="PF13229"/>
    </source>
</evidence>
<accession>A0ABU6BDN5</accession>
<dbReference type="Pfam" id="PF13229">
    <property type="entry name" value="Beta_helix"/>
    <property type="match status" value="1"/>
</dbReference>
<organism evidence="2 3">
    <name type="scientific">Geobacillus icigianus</name>
    <dbReference type="NCBI Taxonomy" id="1430331"/>
    <lineage>
        <taxon>Bacteria</taxon>
        <taxon>Bacillati</taxon>
        <taxon>Bacillota</taxon>
        <taxon>Bacilli</taxon>
        <taxon>Bacillales</taxon>
        <taxon>Anoxybacillaceae</taxon>
        <taxon>Geobacillus</taxon>
    </lineage>
</organism>
<gene>
    <name evidence="2" type="ORF">EP10_000896</name>
</gene>
<comment type="caution">
    <text evidence="2">The sequence shown here is derived from an EMBL/GenBank/DDBJ whole genome shotgun (WGS) entry which is preliminary data.</text>
</comment>
<evidence type="ECO:0000313" key="3">
    <source>
        <dbReference type="Proteomes" id="UP000029267"/>
    </source>
</evidence>
<feature type="domain" description="Right handed beta helix" evidence="1">
    <location>
        <begin position="132"/>
        <end position="291"/>
    </location>
</feature>
<dbReference type="EMBL" id="JPYA02000001">
    <property type="protein sequence ID" value="MEB3750057.1"/>
    <property type="molecule type" value="Genomic_DNA"/>
</dbReference>